<dbReference type="PROSITE" id="PS50940">
    <property type="entry name" value="CHIT_BIND_II"/>
    <property type="match status" value="5"/>
</dbReference>
<sequence length="443" mass="49181">MANNIPLETHDGSRWYECRGGDVFSVESCPADHLYSEQSNACLPASKTSCLDPKYAAGLVQKTSNPCDGLTDGYYAVRNTTIYVRCANQAEIETHFCPPGQRYDGRGCSELYYSEDFCSTKADGYHVEENTRCNEYVLCVNKFVALRSKCPAGTAFDGQSCMPQNTVACPHRNKCNNLPNGFYPNVENNCRTYYQCSDGMFVREESCPTGLLWDGRRCVPMGNFKCVETTTSSECYGRRGYFSDGITYSCPADELFDGKECVSAGAYKCPYVNTECTNRPDGYLRRQRSLNEYIYCSDGVKLLTLQCDANEVYDGEKCINVNQYTSTCNNIRYGHITDRSCRAYFFCNDGKVVSSGVCPEGTAFDGSSCGARTLAECDRGSLKSCAKAPDGFYADFNADCQRYFYCINGQKTHLSCPQGHVHNGDSCVPNHQFTCPTLSANLL</sequence>
<feature type="domain" description="Chitin-binding type-2" evidence="1">
    <location>
        <begin position="382"/>
        <end position="437"/>
    </location>
</feature>
<dbReference type="Proteomes" id="UP000479000">
    <property type="component" value="Unassembled WGS sequence"/>
</dbReference>
<dbReference type="GO" id="GO:0005576">
    <property type="term" value="C:extracellular region"/>
    <property type="evidence" value="ECO:0007669"/>
    <property type="project" value="InterPro"/>
</dbReference>
<evidence type="ECO:0000313" key="3">
    <source>
        <dbReference type="Proteomes" id="UP000479000"/>
    </source>
</evidence>
<feature type="domain" description="Chitin-binding type-2" evidence="1">
    <location>
        <begin position="1"/>
        <end position="52"/>
    </location>
</feature>
<dbReference type="InterPro" id="IPR036508">
    <property type="entry name" value="Chitin-bd_dom_sf"/>
</dbReference>
<evidence type="ECO:0000313" key="2">
    <source>
        <dbReference type="EMBL" id="CAB0004535.1"/>
    </source>
</evidence>
<dbReference type="SMART" id="SM00494">
    <property type="entry name" value="ChtBD2"/>
    <property type="match status" value="7"/>
</dbReference>
<accession>A0A6H5GN66</accession>
<keyword evidence="3" id="KW-1185">Reference proteome</keyword>
<organism evidence="2 3">
    <name type="scientific">Nesidiocoris tenuis</name>
    <dbReference type="NCBI Taxonomy" id="355587"/>
    <lineage>
        <taxon>Eukaryota</taxon>
        <taxon>Metazoa</taxon>
        <taxon>Ecdysozoa</taxon>
        <taxon>Arthropoda</taxon>
        <taxon>Hexapoda</taxon>
        <taxon>Insecta</taxon>
        <taxon>Pterygota</taxon>
        <taxon>Neoptera</taxon>
        <taxon>Paraneoptera</taxon>
        <taxon>Hemiptera</taxon>
        <taxon>Heteroptera</taxon>
        <taxon>Panheteroptera</taxon>
        <taxon>Cimicomorpha</taxon>
        <taxon>Miridae</taxon>
        <taxon>Dicyphina</taxon>
        <taxon>Nesidiocoris</taxon>
    </lineage>
</organism>
<dbReference type="Pfam" id="PF01607">
    <property type="entry name" value="CBM_14"/>
    <property type="match status" value="4"/>
</dbReference>
<dbReference type="Gene3D" id="2.170.140.10">
    <property type="entry name" value="Chitin binding domain"/>
    <property type="match status" value="1"/>
</dbReference>
<dbReference type="SUPFAM" id="SSF57625">
    <property type="entry name" value="Invertebrate chitin-binding proteins"/>
    <property type="match status" value="5"/>
</dbReference>
<name>A0A6H5GN66_9HEMI</name>
<gene>
    <name evidence="2" type="ORF">NTEN_LOCUS10012</name>
</gene>
<feature type="domain" description="Chitin-binding type-2" evidence="1">
    <location>
        <begin position="325"/>
        <end position="379"/>
    </location>
</feature>
<dbReference type="OrthoDB" id="6586850at2759"/>
<dbReference type="GO" id="GO:0008061">
    <property type="term" value="F:chitin binding"/>
    <property type="evidence" value="ECO:0007669"/>
    <property type="project" value="InterPro"/>
</dbReference>
<protein>
    <recommendedName>
        <fullName evidence="1">Chitin-binding type-2 domain-containing protein</fullName>
    </recommendedName>
</protein>
<evidence type="ECO:0000259" key="1">
    <source>
        <dbReference type="PROSITE" id="PS50940"/>
    </source>
</evidence>
<dbReference type="InterPro" id="IPR002557">
    <property type="entry name" value="Chitin-bd_dom"/>
</dbReference>
<proteinExistence type="predicted"/>
<dbReference type="EMBL" id="CADCXU010015093">
    <property type="protein sequence ID" value="CAB0004535.1"/>
    <property type="molecule type" value="Genomic_DNA"/>
</dbReference>
<feature type="domain" description="Chitin-binding type-2" evidence="1">
    <location>
        <begin position="172"/>
        <end position="228"/>
    </location>
</feature>
<dbReference type="AlphaFoldDB" id="A0A6H5GN66"/>
<feature type="domain" description="Chitin-binding type-2" evidence="1">
    <location>
        <begin position="115"/>
        <end position="171"/>
    </location>
</feature>
<reference evidence="2 3" key="1">
    <citation type="submission" date="2020-02" db="EMBL/GenBank/DDBJ databases">
        <authorList>
            <person name="Ferguson B K."/>
        </authorList>
    </citation>
    <scope>NUCLEOTIDE SEQUENCE [LARGE SCALE GENOMIC DNA]</scope>
</reference>